<accession>A0A3P9NEY9</accession>
<dbReference type="AlphaFoldDB" id="A0A3P9NEY9"/>
<evidence type="ECO:0000313" key="3">
    <source>
        <dbReference type="Proteomes" id="UP000242638"/>
    </source>
</evidence>
<evidence type="ECO:0000313" key="2">
    <source>
        <dbReference type="Ensembl" id="ENSPREP00000008053.1"/>
    </source>
</evidence>
<dbReference type="InterPro" id="IPR002492">
    <property type="entry name" value="Transposase_Tc1-like"/>
</dbReference>
<evidence type="ECO:0000259" key="1">
    <source>
        <dbReference type="Pfam" id="PF01498"/>
    </source>
</evidence>
<reference evidence="2" key="2">
    <citation type="submission" date="2025-08" db="UniProtKB">
        <authorList>
            <consortium name="Ensembl"/>
        </authorList>
    </citation>
    <scope>IDENTIFICATION</scope>
    <source>
        <strain evidence="2">Guanapo</strain>
    </source>
</reference>
<dbReference type="GO" id="GO:0015074">
    <property type="term" value="P:DNA integration"/>
    <property type="evidence" value="ECO:0007669"/>
    <property type="project" value="InterPro"/>
</dbReference>
<feature type="domain" description="Transposase Tc1-like" evidence="1">
    <location>
        <begin position="7"/>
        <end position="71"/>
    </location>
</feature>
<dbReference type="OMA" id="IRICLCE"/>
<dbReference type="GO" id="GO:0006313">
    <property type="term" value="P:DNA transposition"/>
    <property type="evidence" value="ECO:0007669"/>
    <property type="project" value="InterPro"/>
</dbReference>
<reference evidence="3" key="1">
    <citation type="submission" date="2013-11" db="EMBL/GenBank/DDBJ databases">
        <title>The genomic landscape of the Guanapo guppy.</title>
        <authorList>
            <person name="Kuenstner A."/>
            <person name="Dreyer C."/>
        </authorList>
    </citation>
    <scope>NUCLEOTIDE SEQUENCE</scope>
    <source>
        <strain evidence="3">Guanapo</strain>
    </source>
</reference>
<reference evidence="2" key="3">
    <citation type="submission" date="2025-09" db="UniProtKB">
        <authorList>
            <consortium name="Ensembl"/>
        </authorList>
    </citation>
    <scope>IDENTIFICATION</scope>
    <source>
        <strain evidence="2">Guanapo</strain>
    </source>
</reference>
<dbReference type="Proteomes" id="UP000242638">
    <property type="component" value="Unassembled WGS sequence"/>
</dbReference>
<proteinExistence type="predicted"/>
<dbReference type="GO" id="GO:0003677">
    <property type="term" value="F:DNA binding"/>
    <property type="evidence" value="ECO:0007669"/>
    <property type="project" value="InterPro"/>
</dbReference>
<sequence>MDWITTKMAKAQPMISSRRIKEYLRLLVSTLTIRPHLCEPKLPARSPCKVPLFKKKIHVLKQLKFAKEHIDVLKEAAHWSYLLHTRDYGSI</sequence>
<organism evidence="2 3">
    <name type="scientific">Poecilia reticulata</name>
    <name type="common">Guppy</name>
    <name type="synonym">Acanthophacelus reticulatus</name>
    <dbReference type="NCBI Taxonomy" id="8081"/>
    <lineage>
        <taxon>Eukaryota</taxon>
        <taxon>Metazoa</taxon>
        <taxon>Chordata</taxon>
        <taxon>Craniata</taxon>
        <taxon>Vertebrata</taxon>
        <taxon>Euteleostomi</taxon>
        <taxon>Actinopterygii</taxon>
        <taxon>Neopterygii</taxon>
        <taxon>Teleostei</taxon>
        <taxon>Neoteleostei</taxon>
        <taxon>Acanthomorphata</taxon>
        <taxon>Ovalentaria</taxon>
        <taxon>Atherinomorphae</taxon>
        <taxon>Cyprinodontiformes</taxon>
        <taxon>Poeciliidae</taxon>
        <taxon>Poeciliinae</taxon>
        <taxon>Poecilia</taxon>
    </lineage>
</organism>
<protein>
    <recommendedName>
        <fullName evidence="1">Transposase Tc1-like domain-containing protein</fullName>
    </recommendedName>
</protein>
<name>A0A3P9NEY9_POERE</name>
<keyword evidence="3" id="KW-1185">Reference proteome</keyword>
<dbReference type="Ensembl" id="ENSPRET00000008147.1">
    <property type="protein sequence ID" value="ENSPREP00000008053.1"/>
    <property type="gene ID" value="ENSPREG00000005517.1"/>
</dbReference>
<dbReference type="Pfam" id="PF01498">
    <property type="entry name" value="HTH_Tnp_Tc3_2"/>
    <property type="match status" value="1"/>
</dbReference>
<dbReference type="GeneTree" id="ENSGT01030000234759"/>